<proteinExistence type="predicted"/>
<dbReference type="Pfam" id="PF02518">
    <property type="entry name" value="HATPase_c"/>
    <property type="match status" value="1"/>
</dbReference>
<feature type="transmembrane region" description="Helical" evidence="13">
    <location>
        <begin position="17"/>
        <end position="36"/>
    </location>
</feature>
<dbReference type="PANTHER" id="PTHR42878">
    <property type="entry name" value="TWO-COMPONENT HISTIDINE KINASE"/>
    <property type="match status" value="1"/>
</dbReference>
<keyword evidence="8" id="KW-0418">Kinase</keyword>
<dbReference type="SMART" id="SM00387">
    <property type="entry name" value="HATPase_c"/>
    <property type="match status" value="1"/>
</dbReference>
<keyword evidence="6" id="KW-0808">Transferase</keyword>
<evidence type="ECO:0000313" key="15">
    <source>
        <dbReference type="EMBL" id="OGW99563.1"/>
    </source>
</evidence>
<evidence type="ECO:0000256" key="8">
    <source>
        <dbReference type="ARBA" id="ARBA00022777"/>
    </source>
</evidence>
<dbReference type="InterPro" id="IPR003594">
    <property type="entry name" value="HATPase_dom"/>
</dbReference>
<dbReference type="AlphaFoldDB" id="A0A1G1L332"/>
<feature type="domain" description="Histidine kinase" evidence="14">
    <location>
        <begin position="108"/>
        <end position="325"/>
    </location>
</feature>
<keyword evidence="4" id="KW-1003">Cell membrane</keyword>
<comment type="caution">
    <text evidence="15">The sequence shown here is derived from an EMBL/GenBank/DDBJ whole genome shotgun (WGS) entry which is preliminary data.</text>
</comment>
<keyword evidence="7" id="KW-0547">Nucleotide-binding</keyword>
<dbReference type="GO" id="GO:0000155">
    <property type="term" value="F:phosphorelay sensor kinase activity"/>
    <property type="evidence" value="ECO:0007669"/>
    <property type="project" value="InterPro"/>
</dbReference>
<dbReference type="GO" id="GO:0005886">
    <property type="term" value="C:plasma membrane"/>
    <property type="evidence" value="ECO:0007669"/>
    <property type="project" value="UniProtKB-SubCell"/>
</dbReference>
<evidence type="ECO:0000256" key="12">
    <source>
        <dbReference type="SAM" id="Coils"/>
    </source>
</evidence>
<dbReference type="GO" id="GO:0005524">
    <property type="term" value="F:ATP binding"/>
    <property type="evidence" value="ECO:0007669"/>
    <property type="project" value="UniProtKB-KW"/>
</dbReference>
<dbReference type="PANTHER" id="PTHR42878:SF15">
    <property type="entry name" value="BACTERIOPHYTOCHROME"/>
    <property type="match status" value="1"/>
</dbReference>
<dbReference type="SMART" id="SM00388">
    <property type="entry name" value="HisKA"/>
    <property type="match status" value="1"/>
</dbReference>
<dbReference type="InterPro" id="IPR005467">
    <property type="entry name" value="His_kinase_dom"/>
</dbReference>
<dbReference type="Proteomes" id="UP000178187">
    <property type="component" value="Unassembled WGS sequence"/>
</dbReference>
<keyword evidence="5" id="KW-0597">Phosphoprotein</keyword>
<accession>A0A1G1L332</accession>
<keyword evidence="13" id="KW-1133">Transmembrane helix</keyword>
<dbReference type="SUPFAM" id="SSF55874">
    <property type="entry name" value="ATPase domain of HSP90 chaperone/DNA topoisomerase II/histidine kinase"/>
    <property type="match status" value="1"/>
</dbReference>
<evidence type="ECO:0000256" key="4">
    <source>
        <dbReference type="ARBA" id="ARBA00022475"/>
    </source>
</evidence>
<dbReference type="EC" id="2.7.13.3" evidence="3"/>
<evidence type="ECO:0000256" key="1">
    <source>
        <dbReference type="ARBA" id="ARBA00000085"/>
    </source>
</evidence>
<dbReference type="SUPFAM" id="SSF47384">
    <property type="entry name" value="Homodimeric domain of signal transducing histidine kinase"/>
    <property type="match status" value="1"/>
</dbReference>
<feature type="coiled-coil region" evidence="12">
    <location>
        <begin position="74"/>
        <end position="108"/>
    </location>
</feature>
<dbReference type="GO" id="GO:0007234">
    <property type="term" value="P:osmosensory signaling via phosphorelay pathway"/>
    <property type="evidence" value="ECO:0007669"/>
    <property type="project" value="TreeGrafter"/>
</dbReference>
<dbReference type="InterPro" id="IPR050351">
    <property type="entry name" value="BphY/WalK/GraS-like"/>
</dbReference>
<evidence type="ECO:0000256" key="5">
    <source>
        <dbReference type="ARBA" id="ARBA00022553"/>
    </source>
</evidence>
<dbReference type="InterPro" id="IPR004358">
    <property type="entry name" value="Sig_transdc_His_kin-like_C"/>
</dbReference>
<keyword evidence="9" id="KW-0067">ATP-binding</keyword>
<dbReference type="PRINTS" id="PR00344">
    <property type="entry name" value="BCTRLSENSOR"/>
</dbReference>
<name>A0A1G1L332_9BACT</name>
<evidence type="ECO:0000256" key="7">
    <source>
        <dbReference type="ARBA" id="ARBA00022741"/>
    </source>
</evidence>
<evidence type="ECO:0000256" key="10">
    <source>
        <dbReference type="ARBA" id="ARBA00023012"/>
    </source>
</evidence>
<dbReference type="CDD" id="cd00082">
    <property type="entry name" value="HisKA"/>
    <property type="match status" value="1"/>
</dbReference>
<evidence type="ECO:0000256" key="3">
    <source>
        <dbReference type="ARBA" id="ARBA00012438"/>
    </source>
</evidence>
<evidence type="ECO:0000313" key="16">
    <source>
        <dbReference type="Proteomes" id="UP000178187"/>
    </source>
</evidence>
<keyword evidence="11 13" id="KW-0472">Membrane</keyword>
<keyword evidence="12" id="KW-0175">Coiled coil</keyword>
<dbReference type="PROSITE" id="PS50109">
    <property type="entry name" value="HIS_KIN"/>
    <property type="match status" value="1"/>
</dbReference>
<evidence type="ECO:0000256" key="2">
    <source>
        <dbReference type="ARBA" id="ARBA00004236"/>
    </source>
</evidence>
<comment type="subcellular location">
    <subcellularLocation>
        <location evidence="2">Cell membrane</location>
    </subcellularLocation>
</comment>
<dbReference type="InterPro" id="IPR003661">
    <property type="entry name" value="HisK_dim/P_dom"/>
</dbReference>
<sequence length="328" mass="37266">MGRSEASQNKKKKNIPFFPLIIFVGMLFTVTLWDAYLHGTDPLGRELVSSLILIMGTLFSISAGLFSWSIESRRGMLERQVNERTRELNEKNQELAEKNQEIEQFIHTISHDLKAPIVSIQGFASILKSELGSTLNEGQTNYFSRILTNLKYMNSLIADLLELSRIGRIEEEKEEVDTIKVLEGLVAELKPEMDRRRVTIELKTEFPKFFGSRKRLEQVFLNLLGNAVKYIGTPECPKIEVGCSESRKSGFSEIWIRDNGIGIKKEYQEKIFQMFQRAPESIKEEGTGIGLNIVKKIVELNGGAVWVESEPGKGSTFFFEWTKACGTL</sequence>
<dbReference type="InterPro" id="IPR036097">
    <property type="entry name" value="HisK_dim/P_sf"/>
</dbReference>
<organism evidence="15 16">
    <name type="scientific">Candidatus Danuiimicrobium aquiferis</name>
    <dbReference type="NCBI Taxonomy" id="1801832"/>
    <lineage>
        <taxon>Bacteria</taxon>
        <taxon>Pseudomonadati</taxon>
        <taxon>Candidatus Omnitrophota</taxon>
        <taxon>Candidatus Danuiimicrobium</taxon>
    </lineage>
</organism>
<evidence type="ECO:0000256" key="9">
    <source>
        <dbReference type="ARBA" id="ARBA00022840"/>
    </source>
</evidence>
<evidence type="ECO:0000256" key="13">
    <source>
        <dbReference type="SAM" id="Phobius"/>
    </source>
</evidence>
<dbReference type="GO" id="GO:0030295">
    <property type="term" value="F:protein kinase activator activity"/>
    <property type="evidence" value="ECO:0007669"/>
    <property type="project" value="TreeGrafter"/>
</dbReference>
<keyword evidence="10" id="KW-0902">Two-component regulatory system</keyword>
<keyword evidence="13" id="KW-0812">Transmembrane</keyword>
<dbReference type="Pfam" id="PF00512">
    <property type="entry name" value="HisKA"/>
    <property type="match status" value="1"/>
</dbReference>
<evidence type="ECO:0000259" key="14">
    <source>
        <dbReference type="PROSITE" id="PS50109"/>
    </source>
</evidence>
<gene>
    <name evidence="15" type="ORF">A3G33_05690</name>
</gene>
<dbReference type="FunFam" id="3.30.565.10:FF:000023">
    <property type="entry name" value="PAS domain-containing sensor histidine kinase"/>
    <property type="match status" value="1"/>
</dbReference>
<dbReference type="InterPro" id="IPR036890">
    <property type="entry name" value="HATPase_C_sf"/>
</dbReference>
<dbReference type="EMBL" id="MHFR01000003">
    <property type="protein sequence ID" value="OGW99563.1"/>
    <property type="molecule type" value="Genomic_DNA"/>
</dbReference>
<evidence type="ECO:0000256" key="11">
    <source>
        <dbReference type="ARBA" id="ARBA00023136"/>
    </source>
</evidence>
<dbReference type="GO" id="GO:0000156">
    <property type="term" value="F:phosphorelay response regulator activity"/>
    <property type="evidence" value="ECO:0007669"/>
    <property type="project" value="TreeGrafter"/>
</dbReference>
<comment type="catalytic activity">
    <reaction evidence="1">
        <text>ATP + protein L-histidine = ADP + protein N-phospho-L-histidine.</text>
        <dbReference type="EC" id="2.7.13.3"/>
    </reaction>
</comment>
<evidence type="ECO:0000256" key="6">
    <source>
        <dbReference type="ARBA" id="ARBA00022679"/>
    </source>
</evidence>
<reference evidence="15 16" key="1">
    <citation type="journal article" date="2016" name="Nat. Commun.">
        <title>Thousands of microbial genomes shed light on interconnected biogeochemical processes in an aquifer system.</title>
        <authorList>
            <person name="Anantharaman K."/>
            <person name="Brown C.T."/>
            <person name="Hug L.A."/>
            <person name="Sharon I."/>
            <person name="Castelle C.J."/>
            <person name="Probst A.J."/>
            <person name="Thomas B.C."/>
            <person name="Singh A."/>
            <person name="Wilkins M.J."/>
            <person name="Karaoz U."/>
            <person name="Brodie E.L."/>
            <person name="Williams K.H."/>
            <person name="Hubbard S.S."/>
            <person name="Banfield J.F."/>
        </authorList>
    </citation>
    <scope>NUCLEOTIDE SEQUENCE [LARGE SCALE GENOMIC DNA]</scope>
</reference>
<dbReference type="Gene3D" id="3.30.565.10">
    <property type="entry name" value="Histidine kinase-like ATPase, C-terminal domain"/>
    <property type="match status" value="1"/>
</dbReference>
<dbReference type="Gene3D" id="1.10.287.130">
    <property type="match status" value="1"/>
</dbReference>
<protein>
    <recommendedName>
        <fullName evidence="3">histidine kinase</fullName>
        <ecNumber evidence="3">2.7.13.3</ecNumber>
    </recommendedName>
</protein>
<feature type="transmembrane region" description="Helical" evidence="13">
    <location>
        <begin position="48"/>
        <end position="70"/>
    </location>
</feature>